<proteinExistence type="inferred from homology"/>
<reference evidence="14" key="1">
    <citation type="submission" date="2021-02" db="EMBL/GenBank/DDBJ databases">
        <title>Comparative genomics reveals that relaxation of natural selection precedes convergent phenotypic evolution of cavefish.</title>
        <authorList>
            <person name="Peng Z."/>
        </authorList>
    </citation>
    <scope>NUCLEOTIDE SEQUENCE</scope>
    <source>
        <tissue evidence="14">Muscle</tissue>
    </source>
</reference>
<protein>
    <submittedName>
        <fullName evidence="14">Hemicentin-2-like</fullName>
    </submittedName>
</protein>
<dbReference type="InterPro" id="IPR003598">
    <property type="entry name" value="Ig_sub2"/>
</dbReference>
<dbReference type="PROSITE" id="PS50835">
    <property type="entry name" value="IG_LIKE"/>
    <property type="match status" value="2"/>
</dbReference>
<keyword evidence="10" id="KW-0325">Glycoprotein</keyword>
<dbReference type="Gene3D" id="2.60.40.10">
    <property type="entry name" value="Immunoglobulins"/>
    <property type="match status" value="3"/>
</dbReference>
<evidence type="ECO:0000256" key="9">
    <source>
        <dbReference type="ARBA" id="ARBA00023157"/>
    </source>
</evidence>
<feature type="domain" description="Ig-like" evidence="13">
    <location>
        <begin position="243"/>
        <end position="320"/>
    </location>
</feature>
<dbReference type="SMART" id="SM00409">
    <property type="entry name" value="IG"/>
    <property type="match status" value="2"/>
</dbReference>
<evidence type="ECO:0000256" key="10">
    <source>
        <dbReference type="ARBA" id="ARBA00023180"/>
    </source>
</evidence>
<evidence type="ECO:0000256" key="1">
    <source>
        <dbReference type="ARBA" id="ARBA00004479"/>
    </source>
</evidence>
<organism evidence="14 15">
    <name type="scientific">Triplophysa rosa</name>
    <name type="common">Cave loach</name>
    <dbReference type="NCBI Taxonomy" id="992332"/>
    <lineage>
        <taxon>Eukaryota</taxon>
        <taxon>Metazoa</taxon>
        <taxon>Chordata</taxon>
        <taxon>Craniata</taxon>
        <taxon>Vertebrata</taxon>
        <taxon>Euteleostomi</taxon>
        <taxon>Actinopterygii</taxon>
        <taxon>Neopterygii</taxon>
        <taxon>Teleostei</taxon>
        <taxon>Ostariophysi</taxon>
        <taxon>Cypriniformes</taxon>
        <taxon>Nemacheilidae</taxon>
        <taxon>Triplophysa</taxon>
    </lineage>
</organism>
<dbReference type="SMART" id="SM00408">
    <property type="entry name" value="IGc2"/>
    <property type="match status" value="2"/>
</dbReference>
<evidence type="ECO:0000256" key="12">
    <source>
        <dbReference type="SAM" id="Phobius"/>
    </source>
</evidence>
<dbReference type="Pfam" id="PF13927">
    <property type="entry name" value="Ig_3"/>
    <property type="match status" value="1"/>
</dbReference>
<sequence>MQNRALILDASFRINERRQTFKATLCRFFMSLHYLLWVSLVAGTNAECPLELNPQRVVVRYGSSVSVDCSTNITHKGIGWEASEGPVPTNRDQNLITWRVLSLRQWDIKPICYINYDGTQCESDLPITIYKTPESVSINTADHTGPMTNGSTYKLQCDVVNVAPVQNLTVKWYKGETLMHNETFNNSITTPVNTTSILQIIADRSDDGVQYRCEAELELGAEGPQPPPAVTSEPLNIVVYFKPIINDAKLPSTVSVFQGYPEVLVCEAEGKPKPEISWSDRNGNRLETADGNLTVFEFGDDDFYTCSANNSVNTTSRRVNLDIHENYLPIIVCIVVGIVVVILFISIFIYTTYYKNAKMGQYSPKNATTF</sequence>
<gene>
    <name evidence="14" type="ORF">IRJ41_002994</name>
</gene>
<keyword evidence="11" id="KW-0393">Immunoglobulin domain</keyword>
<feature type="domain" description="Ig-like" evidence="13">
    <location>
        <begin position="133"/>
        <end position="231"/>
    </location>
</feature>
<feature type="transmembrane region" description="Helical" evidence="12">
    <location>
        <begin position="327"/>
        <end position="350"/>
    </location>
</feature>
<evidence type="ECO:0000256" key="7">
    <source>
        <dbReference type="ARBA" id="ARBA00022989"/>
    </source>
</evidence>
<keyword evidence="9" id="KW-1015">Disulfide bond</keyword>
<keyword evidence="8 12" id="KW-0472">Membrane</keyword>
<evidence type="ECO:0000313" key="15">
    <source>
        <dbReference type="Proteomes" id="UP001059041"/>
    </source>
</evidence>
<evidence type="ECO:0000313" key="14">
    <source>
        <dbReference type="EMBL" id="KAI7803117.1"/>
    </source>
</evidence>
<evidence type="ECO:0000259" key="13">
    <source>
        <dbReference type="PROSITE" id="PS50835"/>
    </source>
</evidence>
<dbReference type="InterPro" id="IPR013783">
    <property type="entry name" value="Ig-like_fold"/>
</dbReference>
<dbReference type="GO" id="GO:0016020">
    <property type="term" value="C:membrane"/>
    <property type="evidence" value="ECO:0007669"/>
    <property type="project" value="UniProtKB-SubCell"/>
</dbReference>
<dbReference type="InterPro" id="IPR007110">
    <property type="entry name" value="Ig-like_dom"/>
</dbReference>
<dbReference type="InterPro" id="IPR036179">
    <property type="entry name" value="Ig-like_dom_sf"/>
</dbReference>
<keyword evidence="6" id="KW-0130">Cell adhesion</keyword>
<keyword evidence="15" id="KW-1185">Reference proteome</keyword>
<keyword evidence="5" id="KW-0677">Repeat</keyword>
<evidence type="ECO:0000256" key="8">
    <source>
        <dbReference type="ARBA" id="ARBA00023136"/>
    </source>
</evidence>
<dbReference type="PANTHER" id="PTHR13771:SF9">
    <property type="entry name" value="INTERCELLULAR ADHESION MOLECULE 5"/>
    <property type="match status" value="1"/>
</dbReference>
<name>A0A9W7WIK3_TRIRA</name>
<evidence type="ECO:0000256" key="11">
    <source>
        <dbReference type="ARBA" id="ARBA00023319"/>
    </source>
</evidence>
<comment type="caution">
    <text evidence="14">The sequence shown here is derived from an EMBL/GenBank/DDBJ whole genome shotgun (WGS) entry which is preliminary data.</text>
</comment>
<dbReference type="SUPFAM" id="SSF48726">
    <property type="entry name" value="Immunoglobulin"/>
    <property type="match status" value="3"/>
</dbReference>
<keyword evidence="4" id="KW-0732">Signal</keyword>
<evidence type="ECO:0000256" key="4">
    <source>
        <dbReference type="ARBA" id="ARBA00022729"/>
    </source>
</evidence>
<evidence type="ECO:0000256" key="3">
    <source>
        <dbReference type="ARBA" id="ARBA00022692"/>
    </source>
</evidence>
<keyword evidence="7 12" id="KW-1133">Transmembrane helix</keyword>
<evidence type="ECO:0000256" key="2">
    <source>
        <dbReference type="ARBA" id="ARBA00005925"/>
    </source>
</evidence>
<dbReference type="PRINTS" id="PR01472">
    <property type="entry name" value="ICAMVCAM1"/>
</dbReference>
<dbReference type="Pfam" id="PF03921">
    <property type="entry name" value="ICAM_N"/>
    <property type="match status" value="1"/>
</dbReference>
<dbReference type="InterPro" id="IPR003599">
    <property type="entry name" value="Ig_sub"/>
</dbReference>
<keyword evidence="3 12" id="KW-0812">Transmembrane</keyword>
<dbReference type="Proteomes" id="UP001059041">
    <property type="component" value="Linkage Group LG11"/>
</dbReference>
<dbReference type="GO" id="GO:0098609">
    <property type="term" value="P:cell-cell adhesion"/>
    <property type="evidence" value="ECO:0007669"/>
    <property type="project" value="InterPro"/>
</dbReference>
<dbReference type="GO" id="GO:0005178">
    <property type="term" value="F:integrin binding"/>
    <property type="evidence" value="ECO:0007669"/>
    <property type="project" value="InterPro"/>
</dbReference>
<dbReference type="AlphaFoldDB" id="A0A9W7WIK3"/>
<evidence type="ECO:0000256" key="6">
    <source>
        <dbReference type="ARBA" id="ARBA00022889"/>
    </source>
</evidence>
<dbReference type="InterPro" id="IPR047012">
    <property type="entry name" value="ICAM_VCAM"/>
</dbReference>
<accession>A0A9W7WIK3</accession>
<comment type="subcellular location">
    <subcellularLocation>
        <location evidence="1">Membrane</location>
        <topology evidence="1">Single-pass type I membrane protein</topology>
    </subcellularLocation>
</comment>
<evidence type="ECO:0000256" key="5">
    <source>
        <dbReference type="ARBA" id="ARBA00022737"/>
    </source>
</evidence>
<comment type="similarity">
    <text evidence="2">Belongs to the immunoglobulin superfamily. ICAM family.</text>
</comment>
<dbReference type="InterPro" id="IPR003987">
    <property type="entry name" value="ICAM_VCAM_N"/>
</dbReference>
<dbReference type="InterPro" id="IPR013768">
    <property type="entry name" value="ICAM_N"/>
</dbReference>
<dbReference type="PANTHER" id="PTHR13771">
    <property type="entry name" value="INTERCELLULAR ADHESION MOLECULE"/>
    <property type="match status" value="1"/>
</dbReference>
<dbReference type="EMBL" id="JAFHDT010000011">
    <property type="protein sequence ID" value="KAI7803117.1"/>
    <property type="molecule type" value="Genomic_DNA"/>
</dbReference>